<dbReference type="SUPFAM" id="SSF53756">
    <property type="entry name" value="UDP-Glycosyltransferase/glycogen phosphorylase"/>
    <property type="match status" value="1"/>
</dbReference>
<dbReference type="InterPro" id="IPR028098">
    <property type="entry name" value="Glyco_trans_4-like_N"/>
</dbReference>
<evidence type="ECO:0000313" key="4">
    <source>
        <dbReference type="EMBL" id="TSI13943.1"/>
    </source>
</evidence>
<dbReference type="GO" id="GO:0016757">
    <property type="term" value="F:glycosyltransferase activity"/>
    <property type="evidence" value="ECO:0007669"/>
    <property type="project" value="UniProtKB-KW"/>
</dbReference>
<dbReference type="Pfam" id="PF13692">
    <property type="entry name" value="Glyco_trans_1_4"/>
    <property type="match status" value="1"/>
</dbReference>
<dbReference type="CDD" id="cd03794">
    <property type="entry name" value="GT4_WbuB-like"/>
    <property type="match status" value="1"/>
</dbReference>
<proteinExistence type="predicted"/>
<evidence type="ECO:0000256" key="1">
    <source>
        <dbReference type="ARBA" id="ARBA00022676"/>
    </source>
</evidence>
<dbReference type="PANTHER" id="PTHR12526">
    <property type="entry name" value="GLYCOSYLTRANSFERASE"/>
    <property type="match status" value="1"/>
</dbReference>
<dbReference type="Gene3D" id="3.40.50.2000">
    <property type="entry name" value="Glycogen Phosphorylase B"/>
    <property type="match status" value="2"/>
</dbReference>
<protein>
    <submittedName>
        <fullName evidence="4">Glycosyltransferase</fullName>
    </submittedName>
</protein>
<dbReference type="AlphaFoldDB" id="A0A556C913"/>
<sequence>MGDPACFGCGYGPQLRAHPHTGGRMNLIFLVRQLANVASTTTSHINDDRVFFGMQLARRLPGPASRLIGHTLGFVPGDAGQAASAWLLGRETKAKCLVSKSLTPSRLLGEIALNLGLIDEAEGIANSVPGAAALSSRIRWTKGQLDEAIDVLPHGARRTRLIDERLCLQPGWWPTVTSHITAGRVRAAKPDSTSSTVRRTDRPAALHVLTNSLPHTRSGYAYRSHAILTTLQEAGHRVAAATRPSYPVTIGRVSSGPVESVDGIDYMRQVPLRPLPTPSARLRDQADWLATQAQERGAQILHTTTHYVNGLATGAAAHAAGLPWVYEVRGVLEETWAAGGSTLAEREARRASQRFELMRAKEIEVATAADAVITLGETMRDHLVAGGVPSDKITLIPNSVSDAVVNADVTRAPAEVRASLGMSDEGVWVGTAASIVGYEGLDVLVDAVILARAQGVDLRLLIAGDGVALPELRERAKALGEHAVFTGRVSQTEAIERQLALDAIVVPRKNEPVCGLVTPIKPIEAMGLARPVVISDLPALRELVPDTAGLCVSPENPRQLADVLSQLACDDNARKRFGQNGREHVLGTRRWKDIGRRYGQVYSQLTGAEAGAK</sequence>
<keyword evidence="1" id="KW-0328">Glycosyltransferase</keyword>
<comment type="caution">
    <text evidence="4">The sequence shown here is derived from an EMBL/GenBank/DDBJ whole genome shotgun (WGS) entry which is preliminary data.</text>
</comment>
<accession>A0A556C913</accession>
<dbReference type="Pfam" id="PF13579">
    <property type="entry name" value="Glyco_trans_4_4"/>
    <property type="match status" value="1"/>
</dbReference>
<name>A0A556C913_BREAU</name>
<gene>
    <name evidence="4" type="ORF">FO013_16675</name>
</gene>
<dbReference type="EMBL" id="VLTK01000010">
    <property type="protein sequence ID" value="TSI13943.1"/>
    <property type="molecule type" value="Genomic_DNA"/>
</dbReference>
<evidence type="ECO:0000259" key="3">
    <source>
        <dbReference type="Pfam" id="PF13579"/>
    </source>
</evidence>
<reference evidence="4 5" key="1">
    <citation type="submission" date="2019-07" db="EMBL/GenBank/DDBJ databases">
        <title>Draft genome sequence of Brevibacterium aurantiacum XU54 isolated from Xinjiang China.</title>
        <authorList>
            <person name="Xu X."/>
        </authorList>
    </citation>
    <scope>NUCLEOTIDE SEQUENCE [LARGE SCALE GENOMIC DNA]</scope>
    <source>
        <strain evidence="4 5">XU54</strain>
    </source>
</reference>
<keyword evidence="2 4" id="KW-0808">Transferase</keyword>
<dbReference type="PANTHER" id="PTHR12526:SF629">
    <property type="entry name" value="TEICHURONIC ACID BIOSYNTHESIS GLYCOSYLTRANSFERASE TUAH-RELATED"/>
    <property type="match status" value="1"/>
</dbReference>
<dbReference type="OrthoDB" id="509705at2"/>
<organism evidence="4 5">
    <name type="scientific">Brevibacterium aurantiacum</name>
    <dbReference type="NCBI Taxonomy" id="273384"/>
    <lineage>
        <taxon>Bacteria</taxon>
        <taxon>Bacillati</taxon>
        <taxon>Actinomycetota</taxon>
        <taxon>Actinomycetes</taxon>
        <taxon>Micrococcales</taxon>
        <taxon>Brevibacteriaceae</taxon>
        <taxon>Brevibacterium</taxon>
    </lineage>
</organism>
<keyword evidence="5" id="KW-1185">Reference proteome</keyword>
<evidence type="ECO:0000256" key="2">
    <source>
        <dbReference type="ARBA" id="ARBA00022679"/>
    </source>
</evidence>
<feature type="domain" description="Glycosyltransferase subfamily 4-like N-terminal" evidence="3">
    <location>
        <begin position="219"/>
        <end position="398"/>
    </location>
</feature>
<evidence type="ECO:0000313" key="5">
    <source>
        <dbReference type="Proteomes" id="UP000316406"/>
    </source>
</evidence>
<dbReference type="Proteomes" id="UP000316406">
    <property type="component" value="Unassembled WGS sequence"/>
</dbReference>